<feature type="region of interest" description="Disordered" evidence="3">
    <location>
        <begin position="1"/>
        <end position="38"/>
    </location>
</feature>
<dbReference type="InterPro" id="IPR026947">
    <property type="entry name" value="UBN_middle_dom"/>
</dbReference>
<feature type="compositionally biased region" description="Basic and acidic residues" evidence="3">
    <location>
        <begin position="244"/>
        <end position="259"/>
    </location>
</feature>
<evidence type="ECO:0000256" key="2">
    <source>
        <dbReference type="ARBA" id="ARBA00022553"/>
    </source>
</evidence>
<feature type="domain" description="Ubinuclein middle" evidence="5">
    <location>
        <begin position="414"/>
        <end position="590"/>
    </location>
</feature>
<evidence type="ECO:0000259" key="4">
    <source>
        <dbReference type="Pfam" id="PF08729"/>
    </source>
</evidence>
<feature type="region of interest" description="Disordered" evidence="3">
    <location>
        <begin position="244"/>
        <end position="272"/>
    </location>
</feature>
<dbReference type="PANTHER" id="PTHR21669">
    <property type="entry name" value="CAPZ-INTERACTING PROTEIN AND RELATED PROTEINS"/>
    <property type="match status" value="1"/>
</dbReference>
<feature type="domain" description="Hpc2-related" evidence="4">
    <location>
        <begin position="108"/>
        <end position="159"/>
    </location>
</feature>
<keyword evidence="2" id="KW-0597">Phosphoprotein</keyword>
<feature type="compositionally biased region" description="Basic and acidic residues" evidence="3">
    <location>
        <begin position="185"/>
        <end position="204"/>
    </location>
</feature>
<dbReference type="GO" id="GO:0005634">
    <property type="term" value="C:nucleus"/>
    <property type="evidence" value="ECO:0007669"/>
    <property type="project" value="TreeGrafter"/>
</dbReference>
<reference evidence="6" key="1">
    <citation type="journal article" date="2011" name="Nat. Biotechnol.">
        <title>Genome sequencing and comparison of two nonhuman primate animal models, the cynomolgus and Chinese rhesus macaques.</title>
        <authorList>
            <person name="Yan G."/>
            <person name="Zhang G."/>
            <person name="Fang X."/>
            <person name="Zhang Y."/>
            <person name="Li C."/>
            <person name="Ling F."/>
            <person name="Cooper D.N."/>
            <person name="Li Q."/>
            <person name="Li Y."/>
            <person name="van Gool A.J."/>
            <person name="Du H."/>
            <person name="Chen J."/>
            <person name="Chen R."/>
            <person name="Zhang P."/>
            <person name="Huang Z."/>
            <person name="Thompson J.R."/>
            <person name="Meng Y."/>
            <person name="Bai Y."/>
            <person name="Wang J."/>
            <person name="Zhuo M."/>
            <person name="Wang T."/>
            <person name="Huang Y."/>
            <person name="Wei L."/>
            <person name="Li J."/>
            <person name="Wang Z."/>
            <person name="Hu H."/>
            <person name="Yang P."/>
            <person name="Le L."/>
            <person name="Stenson P.D."/>
            <person name="Li B."/>
            <person name="Liu X."/>
            <person name="Ball E.V."/>
            <person name="An N."/>
            <person name="Huang Q."/>
            <person name="Zhang Y."/>
            <person name="Fan W."/>
            <person name="Zhang X."/>
            <person name="Li Y."/>
            <person name="Wang W."/>
            <person name="Katze M.G."/>
            <person name="Su B."/>
            <person name="Nielsen R."/>
            <person name="Yang H."/>
            <person name="Wang J."/>
            <person name="Wang X."/>
            <person name="Wang J."/>
        </authorList>
    </citation>
    <scope>NUCLEOTIDE SEQUENCE [LARGE SCALE GENOMIC DNA]</scope>
    <source>
        <strain evidence="6">CE-4</strain>
    </source>
</reference>
<feature type="compositionally biased region" description="Low complexity" evidence="3">
    <location>
        <begin position="861"/>
        <end position="896"/>
    </location>
</feature>
<organism>
    <name type="scientific">Macaca fascicularis</name>
    <name type="common">Crab-eating macaque</name>
    <name type="synonym">Cynomolgus monkey</name>
    <dbReference type="NCBI Taxonomy" id="9541"/>
    <lineage>
        <taxon>Eukaryota</taxon>
        <taxon>Metazoa</taxon>
        <taxon>Chordata</taxon>
        <taxon>Craniata</taxon>
        <taxon>Vertebrata</taxon>
        <taxon>Euteleostomi</taxon>
        <taxon>Mammalia</taxon>
        <taxon>Eutheria</taxon>
        <taxon>Euarchontoglires</taxon>
        <taxon>Primates</taxon>
        <taxon>Haplorrhini</taxon>
        <taxon>Catarrhini</taxon>
        <taxon>Cercopithecidae</taxon>
        <taxon>Cercopithecinae</taxon>
        <taxon>Macaca</taxon>
    </lineage>
</organism>
<feature type="compositionally biased region" description="Gly residues" evidence="3">
    <location>
        <begin position="978"/>
        <end position="987"/>
    </location>
</feature>
<evidence type="ECO:0000256" key="1">
    <source>
        <dbReference type="ARBA" id="ARBA00009911"/>
    </source>
</evidence>
<gene>
    <name evidence="6" type="ORF">EGM_11444</name>
</gene>
<evidence type="ECO:0000256" key="3">
    <source>
        <dbReference type="SAM" id="MobiDB-lite"/>
    </source>
</evidence>
<feature type="compositionally biased region" description="Basic and acidic residues" evidence="3">
    <location>
        <begin position="25"/>
        <end position="38"/>
    </location>
</feature>
<dbReference type="AlphaFoldDB" id="G7Q0F4"/>
<sequence length="1213" mass="130248">MSEPHRVQFTSLPGSLNPAFLKKSRKEEAGGAEQHQDCEPAAAAVRITLTLFEPDHKRCPEFFYPELVKNIRGKKKDLSDPFNDEEKERHKVEALARKFEEKYGGKKRRKDRIQDLIDMGYGYDESDSFIDNSEAYDELVPASLTTKYGGFYINSGTLQFRQASESEDDFIKEKKKKSPKKRKLKEGGEKIKKKKKDDTYDKEKKSKKSKFSKAGFTALNASKEKKKKKYSGALSVKEMLKKFQKEKEAQKKREEEHKPVAVPSAEAQGLRELEGASDPLLSLFGSTSDNDFLQAATAMDSLTDLDLEHLLSESPEGSPFRDMDDGSDSLGVGLDQEFRQPSSLPEGLPAPLEKRVKELAQGMVVSGRHLKRGKVEAAGLLRASLRGYVYHTTSTTLLVIRNHKSRPDPRIRELGIEAQTRELSSQVRSGVYAYLASFLPCSKDALLKRARKLHLYEQGGRLKEPLQKLKEAIGRAMPEQMAKYQDECQAHTQAKVAKMLEEEKDKEQRDRICSDEEEDEEKGGRRIMGPRKKFQWNDEIRELLCQVVKIKLESHDLERNNKAQAWEDCVKGFLDAEVKPLWPKGWMQARAKKKVMANPSKIKVKESSTKPDKKVSVPSGQVGGPIALPSDHQTGGLSIGASSRELPSQASGGLANPPPVNVEDSLDEELIRNPASSVEAVSKELAALNSRAAGNSEFTLPAPSKAPAEKVGGVLCAEEKRNFVKPSPSAPPPASSLQSPLNFLAEQALALGQSSQEKKPESSGYKELSCQAPLNKGLPEVHQSKAKHHSLPRTSHVPQVAVPVPGPQVKVFHAGTQQQKNFTPPSPFANKLQGPKASPPQCHRSFLQLVKTAAKGQGFHPSAPATSGGLPASSSSSHKTPASSSSALSHPAKPHSVSSAGSSYKNNPFASSVSKHGVSSGSSSSGGTPVQSSASGSLVPGIQPPSVGQATSRPVPSSTGKKMPVSQKLTLVAPPGGPNGDSSGGTQGVAKLLTAPVPSSVSGVTSSTSLSVSIRHSSLPCPTHRDLGDEVACLAPGGERDLKPQKGASGTVMLTGSSLMASPYKSSSPKLSGAMSSNTVGIITPIPVHVLSFSADSSAKAGVSKDAIVTGPAPGPFHHGLGHSLLAGLHSSPPHAAPLPHAAVPTHIPQSLPGNHPTVLLSFTGKGLLYHGNCDRFRGKACHLDLGGIRTCRSPRMDTHCALSAAWCSSGGA</sequence>
<comment type="similarity">
    <text evidence="1">Belongs to the ubinuclein family.</text>
</comment>
<dbReference type="GO" id="GO:0006325">
    <property type="term" value="P:chromatin organization"/>
    <property type="evidence" value="ECO:0007669"/>
    <property type="project" value="TreeGrafter"/>
</dbReference>
<feature type="region of interest" description="Disordered" evidence="3">
    <location>
        <begin position="501"/>
        <end position="526"/>
    </location>
</feature>
<evidence type="ECO:0000259" key="5">
    <source>
        <dbReference type="Pfam" id="PF14075"/>
    </source>
</evidence>
<name>G7Q0F4_MACFA</name>
<feature type="compositionally biased region" description="Low complexity" evidence="3">
    <location>
        <begin position="797"/>
        <end position="811"/>
    </location>
</feature>
<feature type="region of interest" description="Disordered" evidence="3">
    <location>
        <begin position="592"/>
        <end position="662"/>
    </location>
</feature>
<feature type="compositionally biased region" description="Basic and acidic residues" evidence="3">
    <location>
        <begin position="603"/>
        <end position="615"/>
    </location>
</feature>
<dbReference type="Pfam" id="PF14075">
    <property type="entry name" value="UBN_AB"/>
    <property type="match status" value="1"/>
</dbReference>
<dbReference type="Pfam" id="PF08729">
    <property type="entry name" value="HUN"/>
    <property type="match status" value="1"/>
</dbReference>
<feature type="compositionally biased region" description="Basic residues" evidence="3">
    <location>
        <begin position="173"/>
        <end position="184"/>
    </location>
</feature>
<feature type="region of interest" description="Disordered" evidence="3">
    <location>
        <begin position="748"/>
        <end position="841"/>
    </location>
</feature>
<feature type="compositionally biased region" description="Low complexity" evidence="3">
    <location>
        <begin position="911"/>
        <end position="935"/>
    </location>
</feature>
<dbReference type="InterPro" id="IPR014840">
    <property type="entry name" value="HRD"/>
</dbReference>
<feature type="region of interest" description="Disordered" evidence="3">
    <location>
        <begin position="162"/>
        <end position="211"/>
    </location>
</feature>
<protein>
    <submittedName>
        <fullName evidence="6">Ubiquitously expressed nuclear protein</fullName>
    </submittedName>
</protein>
<dbReference type="Proteomes" id="UP000009130">
    <property type="component" value="Chromosome 20"/>
</dbReference>
<feature type="compositionally biased region" description="Polar residues" evidence="3">
    <location>
        <begin position="897"/>
        <end position="910"/>
    </location>
</feature>
<evidence type="ECO:0000313" key="6">
    <source>
        <dbReference type="EMBL" id="EHH60142.1"/>
    </source>
</evidence>
<feature type="compositionally biased region" description="Basic and acidic residues" evidence="3">
    <location>
        <begin position="501"/>
        <end position="514"/>
    </location>
</feature>
<dbReference type="eggNOG" id="KOG4786">
    <property type="taxonomic scope" value="Eukaryota"/>
</dbReference>
<dbReference type="PANTHER" id="PTHR21669:SF12">
    <property type="entry name" value="UBINUCLEIN-1"/>
    <property type="match status" value="1"/>
</dbReference>
<feature type="compositionally biased region" description="Polar residues" evidence="3">
    <location>
        <begin position="946"/>
        <end position="960"/>
    </location>
</feature>
<accession>G7Q0F4</accession>
<feature type="region of interest" description="Disordered" evidence="3">
    <location>
        <begin position="857"/>
        <end position="989"/>
    </location>
</feature>
<dbReference type="EMBL" id="CM001295">
    <property type="protein sequence ID" value="EHH60142.1"/>
    <property type="molecule type" value="Genomic_DNA"/>
</dbReference>
<proteinExistence type="inferred from homology"/>